<dbReference type="EMBL" id="BAAAYG010000003">
    <property type="protein sequence ID" value="GAA3282336.1"/>
    <property type="molecule type" value="Genomic_DNA"/>
</dbReference>
<evidence type="ECO:0000313" key="2">
    <source>
        <dbReference type="EMBL" id="GAA3282336.1"/>
    </source>
</evidence>
<dbReference type="InterPro" id="IPR013785">
    <property type="entry name" value="Aldolase_TIM"/>
</dbReference>
<accession>A0ABP6RA77</accession>
<dbReference type="InterPro" id="IPR013132">
    <property type="entry name" value="PseI/NeuA/B-like_N"/>
</dbReference>
<dbReference type="SUPFAM" id="SSF51569">
    <property type="entry name" value="Aldolase"/>
    <property type="match status" value="1"/>
</dbReference>
<comment type="caution">
    <text evidence="2">The sequence shown here is derived from an EMBL/GenBank/DDBJ whole genome shotgun (WGS) entry which is preliminary data.</text>
</comment>
<dbReference type="Gene3D" id="3.20.20.70">
    <property type="entry name" value="Aldolase class I"/>
    <property type="match status" value="1"/>
</dbReference>
<feature type="domain" description="PseI/NeuA/B-like" evidence="1">
    <location>
        <begin position="272"/>
        <end position="520"/>
    </location>
</feature>
<dbReference type="Proteomes" id="UP001501736">
    <property type="component" value="Unassembled WGS sequence"/>
</dbReference>
<evidence type="ECO:0000259" key="1">
    <source>
        <dbReference type="Pfam" id="PF03102"/>
    </source>
</evidence>
<dbReference type="PANTHER" id="PTHR42966:SF1">
    <property type="entry name" value="SIALIC ACID SYNTHASE"/>
    <property type="match status" value="1"/>
</dbReference>
<dbReference type="PANTHER" id="PTHR42966">
    <property type="entry name" value="N-ACETYLNEURAMINATE SYNTHASE"/>
    <property type="match status" value="1"/>
</dbReference>
<sequence length="530" mass="58400">MTLDPPDPSADPAAAVNRLAADLAPVSSTDTIVILGKGPSAEGVSPQVFAGNLVIGINDAERIQPTDVTVFHEDWVADSLHDGGLRASAYVTSAEFEAPGRAVVRAPHQPLGSNEEDLMLSRFQDREEFAVEGAIFLSALEIARAVADQRGRTQTVWMVGFDFTPGTGPARSATTQFAPDSSIRRANLELQQYIMRNALYALQDSNLDVRHVGAKEFSALTVEELNARHRVEVSEPTRGRAADEEELVVPPVEITAELTTNHFGDLDRLEQLVRAAHAAGADWVKVQKRDVETFYTREQLAAPYKSPFGTTFGAYRQQLELDLDGFRVLDELCDDLGIGWFASVLDQPSFQWMLDHLDVPRVKLPSTISEKRDYLRFVAEEYTGSLVISTGMTDASYEDWLLETFTRQDTLYLLHCNSAYPTPDEHTNIGVVRHYAQLAARRAAESGPRIVPGYSSHDFGWMASALAVAGGAGMVEKHVKLGNTEWAHFDAVAVDLTTEEFAEYVSAIRQAQVHVGSTEKRITASEHHKY</sequence>
<evidence type="ECO:0000313" key="3">
    <source>
        <dbReference type="Proteomes" id="UP001501736"/>
    </source>
</evidence>
<gene>
    <name evidence="2" type="ORF">GCM10020260_09210</name>
</gene>
<reference evidence="3" key="1">
    <citation type="journal article" date="2019" name="Int. J. Syst. Evol. Microbiol.">
        <title>The Global Catalogue of Microorganisms (GCM) 10K type strain sequencing project: providing services to taxonomists for standard genome sequencing and annotation.</title>
        <authorList>
            <consortium name="The Broad Institute Genomics Platform"/>
            <consortium name="The Broad Institute Genome Sequencing Center for Infectious Disease"/>
            <person name="Wu L."/>
            <person name="Ma J."/>
        </authorList>
    </citation>
    <scope>NUCLEOTIDE SEQUENCE [LARGE SCALE GENOMIC DNA]</scope>
    <source>
        <strain evidence="3">JCM 11483</strain>
    </source>
</reference>
<dbReference type="Pfam" id="PF03102">
    <property type="entry name" value="NeuB"/>
    <property type="match status" value="1"/>
</dbReference>
<proteinExistence type="predicted"/>
<keyword evidence="3" id="KW-1185">Reference proteome</keyword>
<dbReference type="RefSeq" id="WP_344718658.1">
    <property type="nucleotide sequence ID" value="NZ_BAAAYG010000003.1"/>
</dbReference>
<name>A0ABP6RA77_9MICC</name>
<organism evidence="2 3">
    <name type="scientific">Nesterenkonia halobia</name>
    <dbReference type="NCBI Taxonomy" id="37922"/>
    <lineage>
        <taxon>Bacteria</taxon>
        <taxon>Bacillati</taxon>
        <taxon>Actinomycetota</taxon>
        <taxon>Actinomycetes</taxon>
        <taxon>Micrococcales</taxon>
        <taxon>Micrococcaceae</taxon>
        <taxon>Nesterenkonia</taxon>
    </lineage>
</organism>
<dbReference type="InterPro" id="IPR051690">
    <property type="entry name" value="PseI-like"/>
</dbReference>
<protein>
    <recommendedName>
        <fullName evidence="1">PseI/NeuA/B-like domain-containing protein</fullName>
    </recommendedName>
</protein>